<dbReference type="Pfam" id="PF01344">
    <property type="entry name" value="Kelch_1"/>
    <property type="match status" value="1"/>
</dbReference>
<organism evidence="2 3">
    <name type="scientific">Flammeovirga aprica JL-4</name>
    <dbReference type="NCBI Taxonomy" id="694437"/>
    <lineage>
        <taxon>Bacteria</taxon>
        <taxon>Pseudomonadati</taxon>
        <taxon>Bacteroidota</taxon>
        <taxon>Cytophagia</taxon>
        <taxon>Cytophagales</taxon>
        <taxon>Flammeovirgaceae</taxon>
        <taxon>Flammeovirga</taxon>
    </lineage>
</organism>
<dbReference type="EMBL" id="JABANE010000024">
    <property type="protein sequence ID" value="NME68451.1"/>
    <property type="molecule type" value="Genomic_DNA"/>
</dbReference>
<dbReference type="InterPro" id="IPR006652">
    <property type="entry name" value="Kelch_1"/>
</dbReference>
<evidence type="ECO:0000313" key="3">
    <source>
        <dbReference type="Proteomes" id="UP000576082"/>
    </source>
</evidence>
<dbReference type="CDD" id="cd00102">
    <property type="entry name" value="IPT"/>
    <property type="match status" value="1"/>
</dbReference>
<accession>A0A7X9P2N8</accession>
<gene>
    <name evidence="2" type="ORF">HHU12_10820</name>
</gene>
<sequence length="725" mass="83465">MVIIFSCSKDDNEILEEEKEEDKVEEVIPTNFKHYGINRISKDTVHVLFEINDEFQREVKEVGVLFSQDKNFNIEESLKVTLDTTSGYPIQMYMLSKKHDFVMDNEIYSLGFVRTDKQVYYTDTIVNPYRAIYFSEIESLNKSSYSWGDSLEVNYKAGLDEIVLMRGNKFFDRDIDHEGKYQGIMETDEIDQTGSYFYLLNGGMYESNRVYFDYNKPEVFSFSPEKIYGGETVIIEGENFGTKNRTTKLFANNKEISDEYKIKQTNTRIECIIPGRIDERFLQLKLVVHGHEFLLGEPYEIPYVKIDSLSLSTLTEQGYSVSIYGKGLVNNSENKIRLFVNDEEVPENFYVVDYSVERIRFDYKDYLIGDKNRYLNIPERDLKIKVKRNETYSNEFTIPFRHKGYFTKMKDFPGEARWGGVAFAINGKGYFGLGATSKKSGFKKDIWEYDPTADTWTKKTDFPAEGRTRASEFTIGDKAYLGLGTHDFYMFNDIPNDRDKNFNDFYEYDPASNTWKEMTNYPGHPAYSVSAYSDESRKLGFLAYGLRGVKTNSTVLNDHQNNEAWVYHQSTDTWEVMSLLNDRTVGNSGPSLNYLGMQMAVIDQRHIIPLRAGGALSEKNDDNIYFGLTARFTGFHGASVVMNNNMYGFFGNSSTTYEPTNSFGLMYDGDTHKSDKKTTEMIEHGMGITAFTIDGKIYLLGGCVMSENNVEVTNEVWCYDPNGLD</sequence>
<feature type="domain" description="IPT/TIG" evidence="1">
    <location>
        <begin position="217"/>
        <end position="290"/>
    </location>
</feature>
<reference evidence="2 3" key="1">
    <citation type="submission" date="2020-04" db="EMBL/GenBank/DDBJ databases">
        <title>Flammeovirga sp. SR4, a novel species isolated from seawater.</title>
        <authorList>
            <person name="Wang X."/>
        </authorList>
    </citation>
    <scope>NUCLEOTIDE SEQUENCE [LARGE SCALE GENOMIC DNA]</scope>
    <source>
        <strain evidence="2 3">ATCC 23126</strain>
    </source>
</reference>
<dbReference type="PANTHER" id="PTHR45632">
    <property type="entry name" value="LD33804P"/>
    <property type="match status" value="1"/>
</dbReference>
<name>A0A7X9P2N8_9BACT</name>
<dbReference type="Gene3D" id="2.60.40.10">
    <property type="entry name" value="Immunoglobulins"/>
    <property type="match status" value="1"/>
</dbReference>
<dbReference type="Pfam" id="PF01833">
    <property type="entry name" value="TIG"/>
    <property type="match status" value="1"/>
</dbReference>
<proteinExistence type="predicted"/>
<dbReference type="InterPro" id="IPR014756">
    <property type="entry name" value="Ig_E-set"/>
</dbReference>
<dbReference type="PANTHER" id="PTHR45632:SF5">
    <property type="entry name" value="KELCH-LIKE PROTEIN 22"/>
    <property type="match status" value="1"/>
</dbReference>
<protein>
    <recommendedName>
        <fullName evidence="1">IPT/TIG domain-containing protein</fullName>
    </recommendedName>
</protein>
<dbReference type="Proteomes" id="UP000576082">
    <property type="component" value="Unassembled WGS sequence"/>
</dbReference>
<comment type="caution">
    <text evidence="2">The sequence shown here is derived from an EMBL/GenBank/DDBJ whole genome shotgun (WGS) entry which is preliminary data.</text>
</comment>
<dbReference type="InterPro" id="IPR013783">
    <property type="entry name" value="Ig-like_fold"/>
</dbReference>
<dbReference type="Gene3D" id="2.120.10.80">
    <property type="entry name" value="Kelch-type beta propeller"/>
    <property type="match status" value="2"/>
</dbReference>
<dbReference type="RefSeq" id="WP_169656755.1">
    <property type="nucleotide sequence ID" value="NZ_JABANE010000024.1"/>
</dbReference>
<dbReference type="SUPFAM" id="SSF81296">
    <property type="entry name" value="E set domains"/>
    <property type="match status" value="1"/>
</dbReference>
<evidence type="ECO:0000259" key="1">
    <source>
        <dbReference type="Pfam" id="PF01833"/>
    </source>
</evidence>
<dbReference type="AlphaFoldDB" id="A0A7X9P2N8"/>
<dbReference type="SUPFAM" id="SSF117281">
    <property type="entry name" value="Kelch motif"/>
    <property type="match status" value="1"/>
</dbReference>
<dbReference type="InterPro" id="IPR002909">
    <property type="entry name" value="IPT_dom"/>
</dbReference>
<keyword evidence="3" id="KW-1185">Reference proteome</keyword>
<dbReference type="InterPro" id="IPR015915">
    <property type="entry name" value="Kelch-typ_b-propeller"/>
</dbReference>
<evidence type="ECO:0000313" key="2">
    <source>
        <dbReference type="EMBL" id="NME68451.1"/>
    </source>
</evidence>